<feature type="transmembrane region" description="Helical" evidence="1">
    <location>
        <begin position="28"/>
        <end position="46"/>
    </location>
</feature>
<evidence type="ECO:0000313" key="2">
    <source>
        <dbReference type="EMBL" id="MFD1421599.1"/>
    </source>
</evidence>
<proteinExistence type="predicted"/>
<accession>A0ABW4C264</accession>
<comment type="caution">
    <text evidence="2">The sequence shown here is derived from an EMBL/GenBank/DDBJ whole genome shotgun (WGS) entry which is preliminary data.</text>
</comment>
<dbReference type="RefSeq" id="WP_137635760.1">
    <property type="nucleotide sequence ID" value="NZ_BJDL01000026.1"/>
</dbReference>
<evidence type="ECO:0000256" key="1">
    <source>
        <dbReference type="SAM" id="Phobius"/>
    </source>
</evidence>
<dbReference type="Pfam" id="PF16069">
    <property type="entry name" value="DUF4811"/>
    <property type="match status" value="1"/>
</dbReference>
<gene>
    <name evidence="2" type="ORF">ACFQ5L_11685</name>
</gene>
<keyword evidence="1" id="KW-0812">Transmembrane</keyword>
<dbReference type="Proteomes" id="UP001597188">
    <property type="component" value="Unassembled WGS sequence"/>
</dbReference>
<keyword evidence="3" id="KW-1185">Reference proteome</keyword>
<keyword evidence="1" id="KW-1133">Transmembrane helix</keyword>
<name>A0ABW4C264_9LACO</name>
<evidence type="ECO:0000313" key="3">
    <source>
        <dbReference type="Proteomes" id="UP001597188"/>
    </source>
</evidence>
<dbReference type="EMBL" id="JBHTOJ010000043">
    <property type="protein sequence ID" value="MFD1421599.1"/>
    <property type="molecule type" value="Genomic_DNA"/>
</dbReference>
<reference evidence="3" key="1">
    <citation type="journal article" date="2019" name="Int. J. Syst. Evol. Microbiol.">
        <title>The Global Catalogue of Microorganisms (GCM) 10K type strain sequencing project: providing services to taxonomists for standard genome sequencing and annotation.</title>
        <authorList>
            <consortium name="The Broad Institute Genomics Platform"/>
            <consortium name="The Broad Institute Genome Sequencing Center for Infectious Disease"/>
            <person name="Wu L."/>
            <person name="Ma J."/>
        </authorList>
    </citation>
    <scope>NUCLEOTIDE SEQUENCE [LARGE SCALE GENOMIC DNA]</scope>
    <source>
        <strain evidence="3">CCM 8931</strain>
    </source>
</reference>
<organism evidence="2 3">
    <name type="scientific">Lactiplantibacillus songbeiensis</name>
    <dbReference type="NCBI Taxonomy" id="2559920"/>
    <lineage>
        <taxon>Bacteria</taxon>
        <taxon>Bacillati</taxon>
        <taxon>Bacillota</taxon>
        <taxon>Bacilli</taxon>
        <taxon>Lactobacillales</taxon>
        <taxon>Lactobacillaceae</taxon>
        <taxon>Lactiplantibacillus</taxon>
    </lineage>
</organism>
<sequence>MILILLIIFVFVFSWSMIFLPHGVQRTSWNSLSFVIIAGALIMIVLNDNYHWGMHQVTTTQSTELLPLKSPKAALGVKQLGTGSEQVIVYRTATVPKKVQHTSATTTTTTQLKTGIQANVKIESTRWRYKDQLAKTFFSLGQPDGALVKRHYTFTRPRTWRTVLITTKAK</sequence>
<keyword evidence="1" id="KW-0472">Membrane</keyword>
<dbReference type="InterPro" id="IPR032083">
    <property type="entry name" value="DUF4811"/>
</dbReference>
<protein>
    <submittedName>
        <fullName evidence="2">DUF4811 domain-containing protein</fullName>
    </submittedName>
</protein>